<dbReference type="AlphaFoldDB" id="A0A2S9PPT3"/>
<evidence type="ECO:0000256" key="2">
    <source>
        <dbReference type="ARBA" id="ARBA00023033"/>
    </source>
</evidence>
<evidence type="ECO:0000313" key="6">
    <source>
        <dbReference type="Proteomes" id="UP000239322"/>
    </source>
</evidence>
<dbReference type="Gene3D" id="3.50.50.60">
    <property type="entry name" value="FAD/NAD(P)-binding domain"/>
    <property type="match status" value="1"/>
</dbReference>
<keyword evidence="2 5" id="KW-0503">Monooxygenase</keyword>
<accession>A0A2S9PPT3</accession>
<feature type="domain" description="FAD-binding" evidence="4">
    <location>
        <begin position="10"/>
        <end position="346"/>
    </location>
</feature>
<dbReference type="SUPFAM" id="SSF51905">
    <property type="entry name" value="FAD/NAD(P)-binding domain"/>
    <property type="match status" value="1"/>
</dbReference>
<keyword evidence="6" id="KW-1185">Reference proteome</keyword>
<proteinExistence type="predicted"/>
<evidence type="ECO:0000313" key="5">
    <source>
        <dbReference type="EMBL" id="PRH76414.1"/>
    </source>
</evidence>
<comment type="caution">
    <text evidence="5">The sequence shown here is derived from an EMBL/GenBank/DDBJ whole genome shotgun (WGS) entry which is preliminary data.</text>
</comment>
<dbReference type="InterPro" id="IPR036188">
    <property type="entry name" value="FAD/NAD-bd_sf"/>
</dbReference>
<evidence type="ECO:0000259" key="4">
    <source>
        <dbReference type="Pfam" id="PF01494"/>
    </source>
</evidence>
<gene>
    <name evidence="5" type="ORF">C6N75_25840</name>
</gene>
<dbReference type="EMBL" id="PVLV01000505">
    <property type="protein sequence ID" value="PRH76414.1"/>
    <property type="molecule type" value="Genomic_DNA"/>
</dbReference>
<evidence type="ECO:0000256" key="1">
    <source>
        <dbReference type="ARBA" id="ARBA00023002"/>
    </source>
</evidence>
<organism evidence="5 6">
    <name type="scientific">Streptomyces solincola</name>
    <dbReference type="NCBI Taxonomy" id="2100817"/>
    <lineage>
        <taxon>Bacteria</taxon>
        <taxon>Bacillati</taxon>
        <taxon>Actinomycetota</taxon>
        <taxon>Actinomycetes</taxon>
        <taxon>Kitasatosporales</taxon>
        <taxon>Streptomycetaceae</taxon>
        <taxon>Streptomyces</taxon>
    </lineage>
</organism>
<dbReference type="PANTHER" id="PTHR13789:SF309">
    <property type="entry name" value="PUTATIVE (AFU_ORTHOLOGUE AFUA_6G14510)-RELATED"/>
    <property type="match status" value="1"/>
</dbReference>
<dbReference type="PANTHER" id="PTHR13789">
    <property type="entry name" value="MONOOXYGENASE"/>
    <property type="match status" value="1"/>
</dbReference>
<dbReference type="OrthoDB" id="4568714at2"/>
<sequence>MQTSPAPARAVIAGGGIGGLAAAVALHRRGWHVTVLERAASLAPVGAGIGLAPNALRALDVIGLGDEVRALAAWQGDGGLRTPAGRWLSRTDARAAASRFGGPLVLLHRATLIGLLADRLPDGALRTASPAALADRGTAGGRPARITTPDGELEADLLVAADGIDSALRPALFPGHPGPSYTGMTTWRLVTTVPGLSFAPHETWGRGGLWGTQPMKDGRIYAYAAAAAPEHAHAPDAEAEHAELMRRFGAWHQPIPEILAATPAEAVLRHDVRHLDRPLPAHHRGRTALLGDAAHAMAPTLGQGGNQAIEDGVVLAHHLAPGADVGPGLAAYSADRLPRTSAVVAKAARVARLAVLTSAPAVAARGALMGLAGRLGPGLALRTFDGIADWRPPARPYADRAPGHPGTRPATPRTDRPSPGR</sequence>
<dbReference type="Proteomes" id="UP000239322">
    <property type="component" value="Unassembled WGS sequence"/>
</dbReference>
<name>A0A2S9PPT3_9ACTN</name>
<keyword evidence="1" id="KW-0560">Oxidoreductase</keyword>
<dbReference type="PRINTS" id="PR00420">
    <property type="entry name" value="RNGMNOXGNASE"/>
</dbReference>
<evidence type="ECO:0000256" key="3">
    <source>
        <dbReference type="SAM" id="MobiDB-lite"/>
    </source>
</evidence>
<dbReference type="GO" id="GO:0004497">
    <property type="term" value="F:monooxygenase activity"/>
    <property type="evidence" value="ECO:0007669"/>
    <property type="project" value="UniProtKB-KW"/>
</dbReference>
<feature type="region of interest" description="Disordered" evidence="3">
    <location>
        <begin position="391"/>
        <end position="421"/>
    </location>
</feature>
<dbReference type="Pfam" id="PF01494">
    <property type="entry name" value="FAD_binding_3"/>
    <property type="match status" value="1"/>
</dbReference>
<dbReference type="InterPro" id="IPR002938">
    <property type="entry name" value="FAD-bd"/>
</dbReference>
<protein>
    <submittedName>
        <fullName evidence="5">Monooxygenase</fullName>
    </submittedName>
</protein>
<reference evidence="5 6" key="1">
    <citation type="submission" date="2018-03" db="EMBL/GenBank/DDBJ databases">
        <title>Novel Streptomyces sp. from soil.</title>
        <authorList>
            <person name="Tan G.Y.A."/>
            <person name="Lee Z.Y."/>
        </authorList>
    </citation>
    <scope>NUCLEOTIDE SEQUENCE [LARGE SCALE GENOMIC DNA]</scope>
    <source>
        <strain evidence="5 6">ST5x</strain>
    </source>
</reference>
<dbReference type="InterPro" id="IPR050493">
    <property type="entry name" value="FAD-dep_Monooxygenase_BioMet"/>
</dbReference>
<dbReference type="RefSeq" id="WP_105871297.1">
    <property type="nucleotide sequence ID" value="NZ_PVLV01000505.1"/>
</dbReference>
<dbReference type="GO" id="GO:0071949">
    <property type="term" value="F:FAD binding"/>
    <property type="evidence" value="ECO:0007669"/>
    <property type="project" value="InterPro"/>
</dbReference>